<dbReference type="Gene3D" id="3.30.420.40">
    <property type="match status" value="2"/>
</dbReference>
<sequence>MIINKLDIREQNEATVLKAIIENKNISRANISTLTNLNKASVSQIIKNLIENDIVEEVGIGNASSMGGRKPIQLHFNGRCGLALAFDVGYNYVAGMLAYLDGEVIRLEERKNTPINSENILPTVQSIITNFLSQAPVTPHGLVGISLAIHGIVNDNRITFTPYYDLSGLDIKEPLEQLFSVPVFVENEANLNAVGEYCFMTTGDYQKIISLSIHSGIGAGTVANGSLQSGSHGFSGELGHSTLFPNGKFCPCGNKGCLEQYASNRVLFDTFAKLKDLDFVNSDIFAAAYNAGDVDAIRLALENVDYLSIGLNNIIVAEDPELLIVNSSVYRKIPDLLPRIRRKMVSRFTQSITIQTSLLGDHAPLYGGIAQATSHFLKIQNLRLGMLKK</sequence>
<reference evidence="5 6" key="1">
    <citation type="submission" date="2019-11" db="EMBL/GenBank/DDBJ databases">
        <title>Detection and genome characteristic of a blood enterococcus casselifavus isolate from Zhengzhou,china.</title>
        <authorList>
            <person name="Wen P."/>
        </authorList>
    </citation>
    <scope>NUCLEOTIDE SEQUENCE [LARGE SCALE GENOMIC DNA]</scope>
    <source>
        <strain evidence="5 6">EC291</strain>
    </source>
</reference>
<dbReference type="GO" id="GO:0042732">
    <property type="term" value="P:D-xylose metabolic process"/>
    <property type="evidence" value="ECO:0007669"/>
    <property type="project" value="UniProtKB-KW"/>
</dbReference>
<gene>
    <name evidence="5" type="ORF">GFU50_03370</name>
    <name evidence="4" type="ORF">P7I32_13285</name>
</gene>
<dbReference type="InterPro" id="IPR000600">
    <property type="entry name" value="ROK"/>
</dbReference>
<evidence type="ECO:0000313" key="5">
    <source>
        <dbReference type="EMBL" id="QGN28601.1"/>
    </source>
</evidence>
<evidence type="ECO:0000313" key="4">
    <source>
        <dbReference type="EMBL" id="MDT2965583.1"/>
    </source>
</evidence>
<reference evidence="4" key="2">
    <citation type="submission" date="2023-03" db="EMBL/GenBank/DDBJ databases">
        <authorList>
            <person name="Shen W."/>
            <person name="Cai J."/>
        </authorList>
    </citation>
    <scope>NUCLEOTIDE SEQUENCE</scope>
    <source>
        <strain evidence="4">K72-2</strain>
    </source>
</reference>
<evidence type="ECO:0000256" key="3">
    <source>
        <dbReference type="ARBA" id="ARBA00022629"/>
    </source>
</evidence>
<dbReference type="PANTHER" id="PTHR18964:SF149">
    <property type="entry name" value="BIFUNCTIONAL UDP-N-ACETYLGLUCOSAMINE 2-EPIMERASE_N-ACETYLMANNOSAMINE KINASE"/>
    <property type="match status" value="1"/>
</dbReference>
<dbReference type="CDD" id="cd24077">
    <property type="entry name" value="ASKHA_ATPase_ROK_SaXylR-like"/>
    <property type="match status" value="1"/>
</dbReference>
<evidence type="ECO:0000256" key="1">
    <source>
        <dbReference type="ARBA" id="ARBA00002486"/>
    </source>
</evidence>
<dbReference type="InterPro" id="IPR043129">
    <property type="entry name" value="ATPase_NBD"/>
</dbReference>
<dbReference type="Proteomes" id="UP001268896">
    <property type="component" value="Unassembled WGS sequence"/>
</dbReference>
<evidence type="ECO:0000313" key="6">
    <source>
        <dbReference type="Proteomes" id="UP000422837"/>
    </source>
</evidence>
<dbReference type="InterPro" id="IPR036390">
    <property type="entry name" value="WH_DNA-bd_sf"/>
</dbReference>
<proteinExistence type="inferred from homology"/>
<dbReference type="EMBL" id="JARQDV010000009">
    <property type="protein sequence ID" value="MDT2965583.1"/>
    <property type="molecule type" value="Genomic_DNA"/>
</dbReference>
<comment type="function">
    <text evidence="1">Transcriptional repressor of xylose-utilizing enzymes.</text>
</comment>
<dbReference type="SUPFAM" id="SSF53067">
    <property type="entry name" value="Actin-like ATPase domain"/>
    <property type="match status" value="1"/>
</dbReference>
<dbReference type="Pfam" id="PF00480">
    <property type="entry name" value="ROK"/>
    <property type="match status" value="1"/>
</dbReference>
<dbReference type="Proteomes" id="UP000422837">
    <property type="component" value="Chromosome"/>
</dbReference>
<evidence type="ECO:0000313" key="7">
    <source>
        <dbReference type="Proteomes" id="UP001268896"/>
    </source>
</evidence>
<keyword evidence="3" id="KW-0859">Xylose metabolism</keyword>
<dbReference type="RefSeq" id="WP_010747580.1">
    <property type="nucleotide sequence ID" value="NZ_CABGTX010000007.1"/>
</dbReference>
<accession>A0AAW8USH8</accession>
<dbReference type="PANTHER" id="PTHR18964">
    <property type="entry name" value="ROK (REPRESSOR, ORF, KINASE) FAMILY"/>
    <property type="match status" value="1"/>
</dbReference>
<keyword evidence="3" id="KW-0119">Carbohydrate metabolism</keyword>
<dbReference type="SUPFAM" id="SSF46785">
    <property type="entry name" value="Winged helix' DNA-binding domain"/>
    <property type="match status" value="1"/>
</dbReference>
<evidence type="ECO:0000256" key="2">
    <source>
        <dbReference type="ARBA" id="ARBA00006479"/>
    </source>
</evidence>
<dbReference type="Gene3D" id="1.10.10.10">
    <property type="entry name" value="Winged helix-like DNA-binding domain superfamily/Winged helix DNA-binding domain"/>
    <property type="match status" value="1"/>
</dbReference>
<organism evidence="4 7">
    <name type="scientific">Enterococcus casseliflavus</name>
    <name type="common">Enterococcus flavescens</name>
    <dbReference type="NCBI Taxonomy" id="37734"/>
    <lineage>
        <taxon>Bacteria</taxon>
        <taxon>Bacillati</taxon>
        <taxon>Bacillota</taxon>
        <taxon>Bacilli</taxon>
        <taxon>Lactobacillales</taxon>
        <taxon>Enterococcaceae</taxon>
        <taxon>Enterococcus</taxon>
    </lineage>
</organism>
<dbReference type="EMBL" id="CP046123">
    <property type="protein sequence ID" value="QGN28601.1"/>
    <property type="molecule type" value="Genomic_DNA"/>
</dbReference>
<protein>
    <submittedName>
        <fullName evidence="4">ROK family protein</fullName>
    </submittedName>
</protein>
<dbReference type="AlphaFoldDB" id="A0AAW8USH8"/>
<name>A0AAW8USH8_ENTCA</name>
<comment type="similarity">
    <text evidence="2">Belongs to the ROK (NagC/XylR) family.</text>
</comment>
<dbReference type="InterPro" id="IPR036388">
    <property type="entry name" value="WH-like_DNA-bd_sf"/>
</dbReference>